<dbReference type="InterPro" id="IPR050570">
    <property type="entry name" value="Cell_wall_metabolism_enzyme"/>
</dbReference>
<dbReference type="InterPro" id="IPR016047">
    <property type="entry name" value="M23ase_b-sheet_dom"/>
</dbReference>
<dbReference type="Pfam" id="PF01551">
    <property type="entry name" value="Peptidase_M23"/>
    <property type="match status" value="1"/>
</dbReference>
<dbReference type="AlphaFoldDB" id="X0TFV0"/>
<name>X0TFV0_9ZZZZ</name>
<feature type="domain" description="M23ase beta-sheet core" evidence="2">
    <location>
        <begin position="127"/>
        <end position="220"/>
    </location>
</feature>
<dbReference type="GO" id="GO:0004222">
    <property type="term" value="F:metalloendopeptidase activity"/>
    <property type="evidence" value="ECO:0007669"/>
    <property type="project" value="TreeGrafter"/>
</dbReference>
<sequence>NSPLGTLDELRTTEESLEEKKKEIVNLIQKNEKKRQELVVQERKSKALVREIEKNKETHTKMLEELNDRAEQLQILIKKLLKEEISFPAPLVPLYEKKGKLPWPISGKLVTLFGLRRHPQFRTITLNNGIEISPQKNMIVKSIHPGTVVYTDYFQGYGNLIIIDHGMTYYSLYGHCSEFLANTGDFVNAEQPIAIVGDISSLKGTTLYLEIRYKTKPLNPLQWLKRR</sequence>
<dbReference type="SUPFAM" id="SSF51261">
    <property type="entry name" value="Duplicated hybrid motif"/>
    <property type="match status" value="1"/>
</dbReference>
<evidence type="ECO:0000259" key="2">
    <source>
        <dbReference type="Pfam" id="PF01551"/>
    </source>
</evidence>
<dbReference type="PANTHER" id="PTHR21666:SF270">
    <property type="entry name" value="MUREIN HYDROLASE ACTIVATOR ENVC"/>
    <property type="match status" value="1"/>
</dbReference>
<dbReference type="InterPro" id="IPR011055">
    <property type="entry name" value="Dup_hybrid_motif"/>
</dbReference>
<feature type="coiled-coil region" evidence="1">
    <location>
        <begin position="7"/>
        <end position="83"/>
    </location>
</feature>
<dbReference type="EMBL" id="BARS01018904">
    <property type="protein sequence ID" value="GAF86201.1"/>
    <property type="molecule type" value="Genomic_DNA"/>
</dbReference>
<reference evidence="3" key="1">
    <citation type="journal article" date="2014" name="Front. Microbiol.">
        <title>High frequency of phylogenetically diverse reductive dehalogenase-homologous genes in deep subseafloor sedimentary metagenomes.</title>
        <authorList>
            <person name="Kawai M."/>
            <person name="Futagami T."/>
            <person name="Toyoda A."/>
            <person name="Takaki Y."/>
            <person name="Nishi S."/>
            <person name="Hori S."/>
            <person name="Arai W."/>
            <person name="Tsubouchi T."/>
            <person name="Morono Y."/>
            <person name="Uchiyama I."/>
            <person name="Ito T."/>
            <person name="Fujiyama A."/>
            <person name="Inagaki F."/>
            <person name="Takami H."/>
        </authorList>
    </citation>
    <scope>NUCLEOTIDE SEQUENCE</scope>
    <source>
        <strain evidence="3">Expedition CK06-06</strain>
    </source>
</reference>
<protein>
    <recommendedName>
        <fullName evidence="2">M23ase beta-sheet core domain-containing protein</fullName>
    </recommendedName>
</protein>
<organism evidence="3">
    <name type="scientific">marine sediment metagenome</name>
    <dbReference type="NCBI Taxonomy" id="412755"/>
    <lineage>
        <taxon>unclassified sequences</taxon>
        <taxon>metagenomes</taxon>
        <taxon>ecological metagenomes</taxon>
    </lineage>
</organism>
<gene>
    <name evidence="3" type="ORF">S01H1_30689</name>
</gene>
<keyword evidence="1" id="KW-0175">Coiled coil</keyword>
<accession>X0TFV0</accession>
<evidence type="ECO:0000313" key="3">
    <source>
        <dbReference type="EMBL" id="GAF86201.1"/>
    </source>
</evidence>
<dbReference type="PANTHER" id="PTHR21666">
    <property type="entry name" value="PEPTIDASE-RELATED"/>
    <property type="match status" value="1"/>
</dbReference>
<dbReference type="Gene3D" id="2.70.70.10">
    <property type="entry name" value="Glucose Permease (Domain IIA)"/>
    <property type="match status" value="1"/>
</dbReference>
<proteinExistence type="predicted"/>
<comment type="caution">
    <text evidence="3">The sequence shown here is derived from an EMBL/GenBank/DDBJ whole genome shotgun (WGS) entry which is preliminary data.</text>
</comment>
<dbReference type="CDD" id="cd12797">
    <property type="entry name" value="M23_peptidase"/>
    <property type="match status" value="1"/>
</dbReference>
<feature type="non-terminal residue" evidence="3">
    <location>
        <position position="1"/>
    </location>
</feature>
<evidence type="ECO:0000256" key="1">
    <source>
        <dbReference type="SAM" id="Coils"/>
    </source>
</evidence>